<dbReference type="OrthoDB" id="10546233at2759"/>
<dbReference type="EMBL" id="SOZI01000149">
    <property type="protein sequence ID" value="TNY18225.1"/>
    <property type="molecule type" value="Genomic_DNA"/>
</dbReference>
<feature type="compositionally biased region" description="Low complexity" evidence="1">
    <location>
        <begin position="1"/>
        <end position="17"/>
    </location>
</feature>
<keyword evidence="3" id="KW-1185">Reference proteome</keyword>
<evidence type="ECO:0000313" key="3">
    <source>
        <dbReference type="Proteomes" id="UP000311382"/>
    </source>
</evidence>
<protein>
    <recommendedName>
        <fullName evidence="4">Proteophosphoglycan ppg4</fullName>
    </recommendedName>
</protein>
<comment type="caution">
    <text evidence="2">The sequence shown here is derived from an EMBL/GenBank/DDBJ whole genome shotgun (WGS) entry which is preliminary data.</text>
</comment>
<organism evidence="2 3">
    <name type="scientific">Rhodotorula diobovata</name>
    <dbReference type="NCBI Taxonomy" id="5288"/>
    <lineage>
        <taxon>Eukaryota</taxon>
        <taxon>Fungi</taxon>
        <taxon>Dikarya</taxon>
        <taxon>Basidiomycota</taxon>
        <taxon>Pucciniomycotina</taxon>
        <taxon>Microbotryomycetes</taxon>
        <taxon>Sporidiobolales</taxon>
        <taxon>Sporidiobolaceae</taxon>
        <taxon>Rhodotorula</taxon>
    </lineage>
</organism>
<gene>
    <name evidence="2" type="ORF">DMC30DRAFT_419025</name>
</gene>
<name>A0A5C5FNP4_9BASI</name>
<accession>A0A5C5FNP4</accession>
<feature type="region of interest" description="Disordered" evidence="1">
    <location>
        <begin position="1"/>
        <end position="22"/>
    </location>
</feature>
<dbReference type="AlphaFoldDB" id="A0A5C5FNP4"/>
<reference evidence="2 3" key="1">
    <citation type="submission" date="2019-03" db="EMBL/GenBank/DDBJ databases">
        <title>Rhodosporidium diobovatum UCD-FST 08-225 genome sequencing, assembly, and annotation.</title>
        <authorList>
            <person name="Fakankun I.U."/>
            <person name="Fristensky B."/>
            <person name="Levin D.B."/>
        </authorList>
    </citation>
    <scope>NUCLEOTIDE SEQUENCE [LARGE SCALE GENOMIC DNA]</scope>
    <source>
        <strain evidence="2 3">UCD-FST 08-225</strain>
    </source>
</reference>
<evidence type="ECO:0000256" key="1">
    <source>
        <dbReference type="SAM" id="MobiDB-lite"/>
    </source>
</evidence>
<dbReference type="Proteomes" id="UP000311382">
    <property type="component" value="Unassembled WGS sequence"/>
</dbReference>
<evidence type="ECO:0000313" key="2">
    <source>
        <dbReference type="EMBL" id="TNY18225.1"/>
    </source>
</evidence>
<evidence type="ECO:0008006" key="4">
    <source>
        <dbReference type="Google" id="ProtNLM"/>
    </source>
</evidence>
<proteinExistence type="predicted"/>
<sequence>MSDPDASPAASRSASLPRKPPLAQQLPQDVVLHIARSLCAGGPVDPHPTLEACQRDAKSFMRVCKAWRPAGIAALWREFEVKASTASALQKHLETHPELHKHVESLMIDIEYDMGSSENGLTAVVPAVVALFPRLSRLEIFGAWVQPGPLLKAPQRSADLSNLMQVVITWSAGSHSIYASKDRRDRIVSPLILFTFLRDCKSLRHFAYNGWAEYVNLSTTAPIERRIRLDTLRIDVLSPRDVPVDQPHALAVRARFLEQFDLAHLVEFGAFVYLADTSLLAALDRMVNLGGLRLTDPLVLEHGHLEGVTSRLGRLTKLRELEIGLTVDDEPAEPGRPSPANLQRLLDAVPSSVEILELYIPLPQQMADTWFESRVLGALKDMYTRVYDPLEVEPKPRHTHLFAVTEMVDVEPEWDECGDSWSGDDAYFEW</sequence>